<evidence type="ECO:0000313" key="7">
    <source>
        <dbReference type="EMBL" id="EDW76096.2"/>
    </source>
</evidence>
<evidence type="ECO:0000256" key="4">
    <source>
        <dbReference type="ARBA" id="ARBA00023136"/>
    </source>
</evidence>
<dbReference type="EMBL" id="CH963857">
    <property type="protein sequence ID" value="EDW76096.2"/>
    <property type="molecule type" value="Genomic_DNA"/>
</dbReference>
<dbReference type="InterPro" id="IPR011701">
    <property type="entry name" value="MFS"/>
</dbReference>
<evidence type="ECO:0000256" key="1">
    <source>
        <dbReference type="ARBA" id="ARBA00004141"/>
    </source>
</evidence>
<feature type="transmembrane region" description="Helical" evidence="5">
    <location>
        <begin position="255"/>
        <end position="278"/>
    </location>
</feature>
<dbReference type="PANTHER" id="PTHR11662:SF415">
    <property type="entry name" value="AT30085P-RELATED"/>
    <property type="match status" value="1"/>
</dbReference>
<feature type="transmembrane region" description="Helical" evidence="5">
    <location>
        <begin position="224"/>
        <end position="243"/>
    </location>
</feature>
<feature type="transmembrane region" description="Helical" evidence="5">
    <location>
        <begin position="36"/>
        <end position="56"/>
    </location>
</feature>
<dbReference type="KEGG" id="dwi:6641950"/>
<gene>
    <name evidence="7" type="primary">Dwil\GK15279</name>
    <name evidence="7" type="ORF">Dwil_GK15279</name>
</gene>
<evidence type="ECO:0000256" key="2">
    <source>
        <dbReference type="ARBA" id="ARBA00022692"/>
    </source>
</evidence>
<proteinExistence type="predicted"/>
<evidence type="ECO:0000313" key="8">
    <source>
        <dbReference type="Proteomes" id="UP000007798"/>
    </source>
</evidence>
<dbReference type="Pfam" id="PF07690">
    <property type="entry name" value="MFS_1"/>
    <property type="match status" value="1"/>
</dbReference>
<evidence type="ECO:0000259" key="6">
    <source>
        <dbReference type="PROSITE" id="PS50850"/>
    </source>
</evidence>
<dbReference type="GO" id="GO:0022857">
    <property type="term" value="F:transmembrane transporter activity"/>
    <property type="evidence" value="ECO:0007669"/>
    <property type="project" value="InterPro"/>
</dbReference>
<dbReference type="InterPro" id="IPR050382">
    <property type="entry name" value="MFS_Na/Anion_cotransporter"/>
</dbReference>
<dbReference type="SUPFAM" id="SSF103473">
    <property type="entry name" value="MFS general substrate transporter"/>
    <property type="match status" value="1"/>
</dbReference>
<feature type="transmembrane region" description="Helical" evidence="5">
    <location>
        <begin position="290"/>
        <end position="311"/>
    </location>
</feature>
<sequence>MRVLMGLAQGPIFPALSVLLAAWVPKRERGTLGTVCYSGSTLGIILSNSCSGLLLSNFSWPVTFYVFGGASVIWFIIFIFLCTSSPMTHPCIKPKEMMYLVESIGQTTKDKPPIPWKRMLLSTAMFGVIVSQIGHDWGYYVMVTFLPKYMSDVLRFSIKSNGLYTSLPYLAMWLASLASGPLADWLIRTGKLTITTERKILTFLSAFLPGLFLVIASYAGCNKIAVVILFTISMLCMGPYYAGQKLTPMDMSPSYAGTIMALTNGSGALAGLAASPIVGALTPNAALREWRVVFIICFVILVISALVFCFFGTGEVQPYDPLYKGPDEKEEEKKK</sequence>
<dbReference type="PANTHER" id="PTHR11662">
    <property type="entry name" value="SOLUTE CARRIER FAMILY 17"/>
    <property type="match status" value="1"/>
</dbReference>
<accession>B4MWF5</accession>
<evidence type="ECO:0000256" key="3">
    <source>
        <dbReference type="ARBA" id="ARBA00022989"/>
    </source>
</evidence>
<keyword evidence="4 5" id="KW-0472">Membrane</keyword>
<dbReference type="OrthoDB" id="2985014at2759"/>
<keyword evidence="3 5" id="KW-1133">Transmembrane helix</keyword>
<dbReference type="HOGENOM" id="CLU_001265_5_0_1"/>
<feature type="transmembrane region" description="Helical" evidence="5">
    <location>
        <begin position="166"/>
        <end position="187"/>
    </location>
</feature>
<dbReference type="Proteomes" id="UP000007798">
    <property type="component" value="Unassembled WGS sequence"/>
</dbReference>
<reference evidence="7 8" key="1">
    <citation type="journal article" date="2007" name="Nature">
        <title>Evolution of genes and genomes on the Drosophila phylogeny.</title>
        <authorList>
            <consortium name="Drosophila 12 Genomes Consortium"/>
            <person name="Clark A.G."/>
            <person name="Eisen M.B."/>
            <person name="Smith D.R."/>
            <person name="Bergman C.M."/>
            <person name="Oliver B."/>
            <person name="Markow T.A."/>
            <person name="Kaufman T.C."/>
            <person name="Kellis M."/>
            <person name="Gelbart W."/>
            <person name="Iyer V.N."/>
            <person name="Pollard D.A."/>
            <person name="Sackton T.B."/>
            <person name="Larracuente A.M."/>
            <person name="Singh N.D."/>
            <person name="Abad J.P."/>
            <person name="Abt D.N."/>
            <person name="Adryan B."/>
            <person name="Aguade M."/>
            <person name="Akashi H."/>
            <person name="Anderson W.W."/>
            <person name="Aquadro C.F."/>
            <person name="Ardell D.H."/>
            <person name="Arguello R."/>
            <person name="Artieri C.G."/>
            <person name="Barbash D.A."/>
            <person name="Barker D."/>
            <person name="Barsanti P."/>
            <person name="Batterham P."/>
            <person name="Batzoglou S."/>
            <person name="Begun D."/>
            <person name="Bhutkar A."/>
            <person name="Blanco E."/>
            <person name="Bosak S.A."/>
            <person name="Bradley R.K."/>
            <person name="Brand A.D."/>
            <person name="Brent M.R."/>
            <person name="Brooks A.N."/>
            <person name="Brown R.H."/>
            <person name="Butlin R.K."/>
            <person name="Caggese C."/>
            <person name="Calvi B.R."/>
            <person name="Bernardo de Carvalho A."/>
            <person name="Caspi A."/>
            <person name="Castrezana S."/>
            <person name="Celniker S.E."/>
            <person name="Chang J.L."/>
            <person name="Chapple C."/>
            <person name="Chatterji S."/>
            <person name="Chinwalla A."/>
            <person name="Civetta A."/>
            <person name="Clifton S.W."/>
            <person name="Comeron J.M."/>
            <person name="Costello J.C."/>
            <person name="Coyne J.A."/>
            <person name="Daub J."/>
            <person name="David R.G."/>
            <person name="Delcher A.L."/>
            <person name="Delehaunty K."/>
            <person name="Do C.B."/>
            <person name="Ebling H."/>
            <person name="Edwards K."/>
            <person name="Eickbush T."/>
            <person name="Evans J.D."/>
            <person name="Filipski A."/>
            <person name="Findeiss S."/>
            <person name="Freyhult E."/>
            <person name="Fulton L."/>
            <person name="Fulton R."/>
            <person name="Garcia A.C."/>
            <person name="Gardiner A."/>
            <person name="Garfield D.A."/>
            <person name="Garvin B.E."/>
            <person name="Gibson G."/>
            <person name="Gilbert D."/>
            <person name="Gnerre S."/>
            <person name="Godfrey J."/>
            <person name="Good R."/>
            <person name="Gotea V."/>
            <person name="Gravely B."/>
            <person name="Greenberg A.J."/>
            <person name="Griffiths-Jones S."/>
            <person name="Gross S."/>
            <person name="Guigo R."/>
            <person name="Gustafson E.A."/>
            <person name="Haerty W."/>
            <person name="Hahn M.W."/>
            <person name="Halligan D.L."/>
            <person name="Halpern A.L."/>
            <person name="Halter G.M."/>
            <person name="Han M.V."/>
            <person name="Heger A."/>
            <person name="Hillier L."/>
            <person name="Hinrichs A.S."/>
            <person name="Holmes I."/>
            <person name="Hoskins R.A."/>
            <person name="Hubisz M.J."/>
            <person name="Hultmark D."/>
            <person name="Huntley M.A."/>
            <person name="Jaffe D.B."/>
            <person name="Jagadeeshan S."/>
            <person name="Jeck W.R."/>
            <person name="Johnson J."/>
            <person name="Jones C.D."/>
            <person name="Jordan W.C."/>
            <person name="Karpen G.H."/>
            <person name="Kataoka E."/>
            <person name="Keightley P.D."/>
            <person name="Kheradpour P."/>
            <person name="Kirkness E.F."/>
            <person name="Koerich L.B."/>
            <person name="Kristiansen K."/>
            <person name="Kudrna D."/>
            <person name="Kulathinal R.J."/>
            <person name="Kumar S."/>
            <person name="Kwok R."/>
            <person name="Lander E."/>
            <person name="Langley C.H."/>
            <person name="Lapoint R."/>
            <person name="Lazzaro B.P."/>
            <person name="Lee S.J."/>
            <person name="Levesque L."/>
            <person name="Li R."/>
            <person name="Lin C.F."/>
            <person name="Lin M.F."/>
            <person name="Lindblad-Toh K."/>
            <person name="Llopart A."/>
            <person name="Long M."/>
            <person name="Low L."/>
            <person name="Lozovsky E."/>
            <person name="Lu J."/>
            <person name="Luo M."/>
            <person name="Machado C.A."/>
            <person name="Makalowski W."/>
            <person name="Marzo M."/>
            <person name="Matsuda M."/>
            <person name="Matzkin L."/>
            <person name="McAllister B."/>
            <person name="McBride C.S."/>
            <person name="McKernan B."/>
            <person name="McKernan K."/>
            <person name="Mendez-Lago M."/>
            <person name="Minx P."/>
            <person name="Mollenhauer M.U."/>
            <person name="Montooth K."/>
            <person name="Mount S.M."/>
            <person name="Mu X."/>
            <person name="Myers E."/>
            <person name="Negre B."/>
            <person name="Newfeld S."/>
            <person name="Nielsen R."/>
            <person name="Noor M.A."/>
            <person name="O'Grady P."/>
            <person name="Pachter L."/>
            <person name="Papaceit M."/>
            <person name="Parisi M.J."/>
            <person name="Parisi M."/>
            <person name="Parts L."/>
            <person name="Pedersen J.S."/>
            <person name="Pesole G."/>
            <person name="Phillippy A.M."/>
            <person name="Ponting C.P."/>
            <person name="Pop M."/>
            <person name="Porcelli D."/>
            <person name="Powell J.R."/>
            <person name="Prohaska S."/>
            <person name="Pruitt K."/>
            <person name="Puig M."/>
            <person name="Quesneville H."/>
            <person name="Ram K.R."/>
            <person name="Rand D."/>
            <person name="Rasmussen M.D."/>
            <person name="Reed L.K."/>
            <person name="Reenan R."/>
            <person name="Reily A."/>
            <person name="Remington K.A."/>
            <person name="Rieger T.T."/>
            <person name="Ritchie M.G."/>
            <person name="Robin C."/>
            <person name="Rogers Y.H."/>
            <person name="Rohde C."/>
            <person name="Rozas J."/>
            <person name="Rubenfield M.J."/>
            <person name="Ruiz A."/>
            <person name="Russo S."/>
            <person name="Salzberg S.L."/>
            <person name="Sanchez-Gracia A."/>
            <person name="Saranga D.J."/>
            <person name="Sato H."/>
            <person name="Schaeffer S.W."/>
            <person name="Schatz M.C."/>
            <person name="Schlenke T."/>
            <person name="Schwartz R."/>
            <person name="Segarra C."/>
            <person name="Singh R.S."/>
            <person name="Sirot L."/>
            <person name="Sirota M."/>
            <person name="Sisneros N.B."/>
            <person name="Smith C.D."/>
            <person name="Smith T.F."/>
            <person name="Spieth J."/>
            <person name="Stage D.E."/>
            <person name="Stark A."/>
            <person name="Stephan W."/>
            <person name="Strausberg R.L."/>
            <person name="Strempel S."/>
            <person name="Sturgill D."/>
            <person name="Sutton G."/>
            <person name="Sutton G.G."/>
            <person name="Tao W."/>
            <person name="Teichmann S."/>
            <person name="Tobari Y.N."/>
            <person name="Tomimura Y."/>
            <person name="Tsolas J.M."/>
            <person name="Valente V.L."/>
            <person name="Venter E."/>
            <person name="Venter J.C."/>
            <person name="Vicario S."/>
            <person name="Vieira F.G."/>
            <person name="Vilella A.J."/>
            <person name="Villasante A."/>
            <person name="Walenz B."/>
            <person name="Wang J."/>
            <person name="Wasserman M."/>
            <person name="Watts T."/>
            <person name="Wilson D."/>
            <person name="Wilson R.K."/>
            <person name="Wing R.A."/>
            <person name="Wolfner M.F."/>
            <person name="Wong A."/>
            <person name="Wong G.K."/>
            <person name="Wu C.I."/>
            <person name="Wu G."/>
            <person name="Yamamoto D."/>
            <person name="Yang H.P."/>
            <person name="Yang S.P."/>
            <person name="Yorke J.A."/>
            <person name="Yoshida K."/>
            <person name="Zdobnov E."/>
            <person name="Zhang P."/>
            <person name="Zhang Y."/>
            <person name="Zimin A.V."/>
            <person name="Baldwin J."/>
            <person name="Abdouelleil A."/>
            <person name="Abdulkadir J."/>
            <person name="Abebe A."/>
            <person name="Abera B."/>
            <person name="Abreu J."/>
            <person name="Acer S.C."/>
            <person name="Aftuck L."/>
            <person name="Alexander A."/>
            <person name="An P."/>
            <person name="Anderson E."/>
            <person name="Anderson S."/>
            <person name="Arachi H."/>
            <person name="Azer M."/>
            <person name="Bachantsang P."/>
            <person name="Barry A."/>
            <person name="Bayul T."/>
            <person name="Berlin A."/>
            <person name="Bessette D."/>
            <person name="Bloom T."/>
            <person name="Blye J."/>
            <person name="Boguslavskiy L."/>
            <person name="Bonnet C."/>
            <person name="Boukhgalter B."/>
            <person name="Bourzgui I."/>
            <person name="Brown A."/>
            <person name="Cahill P."/>
            <person name="Channer S."/>
            <person name="Cheshatsang Y."/>
            <person name="Chuda L."/>
            <person name="Citroen M."/>
            <person name="Collymore A."/>
            <person name="Cooke P."/>
            <person name="Costello M."/>
            <person name="D'Aco K."/>
            <person name="Daza R."/>
            <person name="De Haan G."/>
            <person name="DeGray S."/>
            <person name="DeMaso C."/>
            <person name="Dhargay N."/>
            <person name="Dooley K."/>
            <person name="Dooley E."/>
            <person name="Doricent M."/>
            <person name="Dorje P."/>
            <person name="Dorjee K."/>
            <person name="Dupes A."/>
            <person name="Elong R."/>
            <person name="Falk J."/>
            <person name="Farina A."/>
            <person name="Faro S."/>
            <person name="Ferguson D."/>
            <person name="Fisher S."/>
            <person name="Foley C.D."/>
            <person name="Franke A."/>
            <person name="Friedrich D."/>
            <person name="Gadbois L."/>
            <person name="Gearin G."/>
            <person name="Gearin C.R."/>
            <person name="Giannoukos G."/>
            <person name="Goode T."/>
            <person name="Graham J."/>
            <person name="Grandbois E."/>
            <person name="Grewal S."/>
            <person name="Gyaltsen K."/>
            <person name="Hafez N."/>
            <person name="Hagos B."/>
            <person name="Hall J."/>
            <person name="Henson C."/>
            <person name="Hollinger A."/>
            <person name="Honan T."/>
            <person name="Huard M.D."/>
            <person name="Hughes L."/>
            <person name="Hurhula B."/>
            <person name="Husby M.E."/>
            <person name="Kamat A."/>
            <person name="Kanga B."/>
            <person name="Kashin S."/>
            <person name="Khazanovich D."/>
            <person name="Kisner P."/>
            <person name="Lance K."/>
            <person name="Lara M."/>
            <person name="Lee W."/>
            <person name="Lennon N."/>
            <person name="Letendre F."/>
            <person name="LeVine R."/>
            <person name="Lipovsky A."/>
            <person name="Liu X."/>
            <person name="Liu J."/>
            <person name="Liu S."/>
            <person name="Lokyitsang T."/>
            <person name="Lokyitsang Y."/>
            <person name="Lubonja R."/>
            <person name="Lui A."/>
            <person name="MacDonald P."/>
            <person name="Magnisalis V."/>
            <person name="Maru K."/>
            <person name="Matthews C."/>
            <person name="McCusker W."/>
            <person name="McDonough S."/>
            <person name="Mehta T."/>
            <person name="Meldrim J."/>
            <person name="Meneus L."/>
            <person name="Mihai O."/>
            <person name="Mihalev A."/>
            <person name="Mihova T."/>
            <person name="Mittelman R."/>
            <person name="Mlenga V."/>
            <person name="Montmayeur A."/>
            <person name="Mulrain L."/>
            <person name="Navidi A."/>
            <person name="Naylor J."/>
            <person name="Negash T."/>
            <person name="Nguyen T."/>
            <person name="Nguyen N."/>
            <person name="Nicol R."/>
            <person name="Norbu C."/>
            <person name="Norbu N."/>
            <person name="Novod N."/>
            <person name="O'Neill B."/>
            <person name="Osman S."/>
            <person name="Markiewicz E."/>
            <person name="Oyono O.L."/>
            <person name="Patti C."/>
            <person name="Phunkhang P."/>
            <person name="Pierre F."/>
            <person name="Priest M."/>
            <person name="Raghuraman S."/>
            <person name="Rege F."/>
            <person name="Reyes R."/>
            <person name="Rise C."/>
            <person name="Rogov P."/>
            <person name="Ross K."/>
            <person name="Ryan E."/>
            <person name="Settipalli S."/>
            <person name="Shea T."/>
            <person name="Sherpa N."/>
            <person name="Shi L."/>
            <person name="Shih D."/>
            <person name="Sparrow T."/>
            <person name="Spaulding J."/>
            <person name="Stalker J."/>
            <person name="Stange-Thomann N."/>
            <person name="Stavropoulos S."/>
            <person name="Stone C."/>
            <person name="Strader C."/>
            <person name="Tesfaye S."/>
            <person name="Thomson T."/>
            <person name="Thoulutsang Y."/>
            <person name="Thoulutsang D."/>
            <person name="Topham K."/>
            <person name="Topping I."/>
            <person name="Tsamla T."/>
            <person name="Vassiliev H."/>
            <person name="Vo A."/>
            <person name="Wangchuk T."/>
            <person name="Wangdi T."/>
            <person name="Weiand M."/>
            <person name="Wilkinson J."/>
            <person name="Wilson A."/>
            <person name="Yadav S."/>
            <person name="Young G."/>
            <person name="Yu Q."/>
            <person name="Zembek L."/>
            <person name="Zhong D."/>
            <person name="Zimmer A."/>
            <person name="Zwirko Z."/>
            <person name="Jaffe D.B."/>
            <person name="Alvarez P."/>
            <person name="Brockman W."/>
            <person name="Butler J."/>
            <person name="Chin C."/>
            <person name="Gnerre S."/>
            <person name="Grabherr M."/>
            <person name="Kleber M."/>
            <person name="Mauceli E."/>
            <person name="MacCallum I."/>
        </authorList>
    </citation>
    <scope>NUCLEOTIDE SEQUENCE [LARGE SCALE GENOMIC DNA]</scope>
    <source>
        <strain evidence="8">Tucson 14030-0811.24</strain>
    </source>
</reference>
<comment type="subcellular location">
    <subcellularLocation>
        <location evidence="1">Membrane</location>
        <topology evidence="1">Multi-pass membrane protein</topology>
    </subcellularLocation>
</comment>
<dbReference type="eggNOG" id="KOG2532">
    <property type="taxonomic scope" value="Eukaryota"/>
</dbReference>
<feature type="transmembrane region" description="Helical" evidence="5">
    <location>
        <begin position="62"/>
        <end position="83"/>
    </location>
</feature>
<protein>
    <recommendedName>
        <fullName evidence="6">Major facilitator superfamily (MFS) profile domain-containing protein</fullName>
    </recommendedName>
</protein>
<feature type="transmembrane region" description="Helical" evidence="5">
    <location>
        <begin position="199"/>
        <end position="218"/>
    </location>
</feature>
<keyword evidence="8" id="KW-1185">Reference proteome</keyword>
<name>B4MWF5_DROWI</name>
<evidence type="ECO:0000256" key="5">
    <source>
        <dbReference type="SAM" id="Phobius"/>
    </source>
</evidence>
<dbReference type="InParanoid" id="B4MWF5"/>
<dbReference type="GO" id="GO:0006820">
    <property type="term" value="P:monoatomic anion transport"/>
    <property type="evidence" value="ECO:0007669"/>
    <property type="project" value="TreeGrafter"/>
</dbReference>
<dbReference type="AlphaFoldDB" id="B4MWF5"/>
<dbReference type="GO" id="GO:0016020">
    <property type="term" value="C:membrane"/>
    <property type="evidence" value="ECO:0007669"/>
    <property type="project" value="UniProtKB-SubCell"/>
</dbReference>
<dbReference type="InterPro" id="IPR036259">
    <property type="entry name" value="MFS_trans_sf"/>
</dbReference>
<dbReference type="FunFam" id="1.20.1250.20:FF:000532">
    <property type="entry name" value="SLC (SoLute Carrier) homolog"/>
    <property type="match status" value="1"/>
</dbReference>
<dbReference type="PROSITE" id="PS50850">
    <property type="entry name" value="MFS"/>
    <property type="match status" value="1"/>
</dbReference>
<feature type="transmembrane region" description="Helical" evidence="5">
    <location>
        <begin position="6"/>
        <end position="24"/>
    </location>
</feature>
<dbReference type="Gene3D" id="1.20.1250.20">
    <property type="entry name" value="MFS general substrate transporter like domains"/>
    <property type="match status" value="2"/>
</dbReference>
<dbReference type="InterPro" id="IPR020846">
    <property type="entry name" value="MFS_dom"/>
</dbReference>
<organism evidence="7 8">
    <name type="scientific">Drosophila willistoni</name>
    <name type="common">Fruit fly</name>
    <dbReference type="NCBI Taxonomy" id="7260"/>
    <lineage>
        <taxon>Eukaryota</taxon>
        <taxon>Metazoa</taxon>
        <taxon>Ecdysozoa</taxon>
        <taxon>Arthropoda</taxon>
        <taxon>Hexapoda</taxon>
        <taxon>Insecta</taxon>
        <taxon>Pterygota</taxon>
        <taxon>Neoptera</taxon>
        <taxon>Endopterygota</taxon>
        <taxon>Diptera</taxon>
        <taxon>Brachycera</taxon>
        <taxon>Muscomorpha</taxon>
        <taxon>Ephydroidea</taxon>
        <taxon>Drosophilidae</taxon>
        <taxon>Drosophila</taxon>
        <taxon>Sophophora</taxon>
    </lineage>
</organism>
<feature type="domain" description="Major facilitator superfamily (MFS) profile" evidence="6">
    <location>
        <begin position="1"/>
        <end position="316"/>
    </location>
</feature>
<keyword evidence="2 5" id="KW-0812">Transmembrane</keyword>